<sequence length="202" mass="23210">MIGSLYTLWNYSCIYRCHFNYSFHPLAHSIIPVIIFIRRSSVDYTQFLSPSPTHARIYFYAIRSPTSNLSIIFHSYLSAFRPLYILIYLDSHLICTPLDVVSWLIFSLIPLYLPRLVVVLTCILCFIYLYTYQATLLTSNRVHACWKMNITTSRLLSCKCGARELLGRGPQKNELSSLVANGEFEQGTSCVFLSSLSRSYTT</sequence>
<protein>
    <submittedName>
        <fullName evidence="2">Uncharacterized protein</fullName>
    </submittedName>
</protein>
<name>A0ABP1CJ99_9APHY</name>
<keyword evidence="3" id="KW-1185">Reference proteome</keyword>
<feature type="transmembrane region" description="Helical" evidence="1">
    <location>
        <begin position="83"/>
        <end position="106"/>
    </location>
</feature>
<keyword evidence="1" id="KW-0472">Membrane</keyword>
<keyword evidence="1" id="KW-1133">Transmembrane helix</keyword>
<dbReference type="EMBL" id="OZ037944">
    <property type="protein sequence ID" value="CAL1694778.1"/>
    <property type="molecule type" value="Genomic_DNA"/>
</dbReference>
<proteinExistence type="predicted"/>
<evidence type="ECO:0000313" key="2">
    <source>
        <dbReference type="EMBL" id="CAL1694778.1"/>
    </source>
</evidence>
<evidence type="ECO:0000256" key="1">
    <source>
        <dbReference type="SAM" id="Phobius"/>
    </source>
</evidence>
<accession>A0ABP1CJ99</accession>
<keyword evidence="1" id="KW-0812">Transmembrane</keyword>
<organism evidence="2 3">
    <name type="scientific">Somion occarium</name>
    <dbReference type="NCBI Taxonomy" id="3059160"/>
    <lineage>
        <taxon>Eukaryota</taxon>
        <taxon>Fungi</taxon>
        <taxon>Dikarya</taxon>
        <taxon>Basidiomycota</taxon>
        <taxon>Agaricomycotina</taxon>
        <taxon>Agaricomycetes</taxon>
        <taxon>Polyporales</taxon>
        <taxon>Cerrenaceae</taxon>
        <taxon>Somion</taxon>
    </lineage>
</organism>
<reference evidence="3" key="1">
    <citation type="submission" date="2024-04" db="EMBL/GenBank/DDBJ databases">
        <authorList>
            <person name="Shaw F."/>
            <person name="Minotto A."/>
        </authorList>
    </citation>
    <scope>NUCLEOTIDE SEQUENCE [LARGE SCALE GENOMIC DNA]</scope>
</reference>
<evidence type="ECO:0000313" key="3">
    <source>
        <dbReference type="Proteomes" id="UP001497453"/>
    </source>
</evidence>
<feature type="transmembrane region" description="Helical" evidence="1">
    <location>
        <begin position="112"/>
        <end position="131"/>
    </location>
</feature>
<dbReference type="Proteomes" id="UP001497453">
    <property type="component" value="Chromosome 1"/>
</dbReference>
<gene>
    <name evidence="2" type="ORF">GFSPODELE1_LOCUS457</name>
</gene>